<sequence length="126" mass="13756">MEHKTNPNTNPNSEPQHTLDDLRPSPKATVLILKALVRLHVYQARKYGIPLDMLQRQIHIASRLGEKDFQAEKSANAPRTTETPRTSGSAGIIDPGATKKLPPVEPGTFASGAALDWPPHFDEGAD</sequence>
<dbReference type="Proteomes" id="UP000594468">
    <property type="component" value="Chromosome"/>
</dbReference>
<reference evidence="2 3" key="1">
    <citation type="submission" date="2020-02" db="EMBL/GenBank/DDBJ databases">
        <authorList>
            <person name="Zheng R.K."/>
            <person name="Sun C.M."/>
        </authorList>
    </citation>
    <scope>NUCLEOTIDE SEQUENCE [LARGE SCALE GENOMIC DNA]</scope>
    <source>
        <strain evidence="3">rifampicinis</strain>
    </source>
</reference>
<feature type="compositionally biased region" description="Polar residues" evidence="1">
    <location>
        <begin position="77"/>
        <end position="89"/>
    </location>
</feature>
<feature type="compositionally biased region" description="Polar residues" evidence="1">
    <location>
        <begin position="1"/>
        <end position="16"/>
    </location>
</feature>
<protein>
    <submittedName>
        <fullName evidence="2">Uncharacterized protein</fullName>
    </submittedName>
</protein>
<evidence type="ECO:0000313" key="2">
    <source>
        <dbReference type="EMBL" id="QPC83755.1"/>
    </source>
</evidence>
<name>A0A7S8EB69_9CHLR</name>
<dbReference type="RefSeq" id="WP_195171819.1">
    <property type="nucleotide sequence ID" value="NZ_CP062983.1"/>
</dbReference>
<accession>A0A7S8EB69</accession>
<proteinExistence type="predicted"/>
<evidence type="ECO:0000256" key="1">
    <source>
        <dbReference type="SAM" id="MobiDB-lite"/>
    </source>
</evidence>
<feature type="region of interest" description="Disordered" evidence="1">
    <location>
        <begin position="1"/>
        <end position="24"/>
    </location>
</feature>
<feature type="region of interest" description="Disordered" evidence="1">
    <location>
        <begin position="65"/>
        <end position="126"/>
    </location>
</feature>
<dbReference type="KEGG" id="pmet:G4Y79_05090"/>
<keyword evidence="3" id="KW-1185">Reference proteome</keyword>
<organism evidence="2 3">
    <name type="scientific">Phototrophicus methaneseepsis</name>
    <dbReference type="NCBI Taxonomy" id="2710758"/>
    <lineage>
        <taxon>Bacteria</taxon>
        <taxon>Bacillati</taxon>
        <taxon>Chloroflexota</taxon>
        <taxon>Candidatus Thermofontia</taxon>
        <taxon>Phototrophicales</taxon>
        <taxon>Phototrophicaceae</taxon>
        <taxon>Phototrophicus</taxon>
    </lineage>
</organism>
<dbReference type="EMBL" id="CP062983">
    <property type="protein sequence ID" value="QPC83755.1"/>
    <property type="molecule type" value="Genomic_DNA"/>
</dbReference>
<gene>
    <name evidence="2" type="ORF">G4Y79_05090</name>
</gene>
<evidence type="ECO:0000313" key="3">
    <source>
        <dbReference type="Proteomes" id="UP000594468"/>
    </source>
</evidence>
<dbReference type="AlphaFoldDB" id="A0A7S8EB69"/>